<keyword evidence="1" id="KW-0472">Membrane</keyword>
<name>A0A071M4R5_9BURK</name>
<reference evidence="2" key="1">
    <citation type="submission" date="2014-04" db="EMBL/GenBank/DDBJ databases">
        <title>In planta biocontrol of soil-borne Fusarium wilt of banana through a plant endophytic bacterium, Burkholderia cenocepacia 869T2.</title>
        <authorList>
            <person name="Ho Y.-N."/>
            <person name="Chiang H.-M."/>
            <person name="Chao C.-P."/>
            <person name="Su C.-C."/>
            <person name="Hsu H.-F."/>
            <person name="Guo C.-T."/>
            <person name="Hsieh J.-L."/>
            <person name="Huang C.-C."/>
        </authorList>
    </citation>
    <scope>NUCLEOTIDE SEQUENCE [LARGE SCALE GENOMIC DNA]</scope>
    <source>
        <strain evidence="2">869T2</strain>
    </source>
</reference>
<evidence type="ECO:0000256" key="1">
    <source>
        <dbReference type="SAM" id="Phobius"/>
    </source>
</evidence>
<keyword evidence="1" id="KW-1133">Transmembrane helix</keyword>
<dbReference type="EMBL" id="JJOA01000041">
    <property type="protein sequence ID" value="KEA55732.1"/>
    <property type="molecule type" value="Genomic_DNA"/>
</dbReference>
<organism evidence="2">
    <name type="scientific">Burkholderia cenocepacia</name>
    <dbReference type="NCBI Taxonomy" id="95486"/>
    <lineage>
        <taxon>Bacteria</taxon>
        <taxon>Pseudomonadati</taxon>
        <taxon>Pseudomonadota</taxon>
        <taxon>Betaproteobacteria</taxon>
        <taxon>Burkholderiales</taxon>
        <taxon>Burkholderiaceae</taxon>
        <taxon>Burkholderia</taxon>
        <taxon>Burkholderia cepacia complex</taxon>
    </lineage>
</organism>
<dbReference type="AlphaFoldDB" id="A0A071M4R5"/>
<protein>
    <submittedName>
        <fullName evidence="2">Uncharacterized protein</fullName>
    </submittedName>
</protein>
<proteinExistence type="predicted"/>
<comment type="caution">
    <text evidence="2">The sequence shown here is derived from an EMBL/GenBank/DDBJ whole genome shotgun (WGS) entry which is preliminary data.</text>
</comment>
<gene>
    <name evidence="2" type="ORF">DT99_31045</name>
</gene>
<sequence length="83" mass="9204">MSNITKSIFNVAPPFLYALEYLIYQFIIICAMNMCACVVGAIRSSSYSSRVSRHLDLSIASTPQTSTVRRGVDINIIPLQNFA</sequence>
<evidence type="ECO:0000313" key="2">
    <source>
        <dbReference type="EMBL" id="KEA55732.1"/>
    </source>
</evidence>
<accession>A0A071M4R5</accession>
<feature type="transmembrane region" description="Helical" evidence="1">
    <location>
        <begin position="22"/>
        <end position="42"/>
    </location>
</feature>
<keyword evidence="1" id="KW-0812">Transmembrane</keyword>